<dbReference type="Gene3D" id="2.60.40.10">
    <property type="entry name" value="Immunoglobulins"/>
    <property type="match status" value="1"/>
</dbReference>
<dbReference type="InterPro" id="IPR013783">
    <property type="entry name" value="Ig-like_fold"/>
</dbReference>
<gene>
    <name evidence="1" type="ORF">S03H2_12857</name>
</gene>
<dbReference type="Gene3D" id="2.40.10.500">
    <property type="match status" value="2"/>
</dbReference>
<organism evidence="1">
    <name type="scientific">marine sediment metagenome</name>
    <dbReference type="NCBI Taxonomy" id="412755"/>
    <lineage>
        <taxon>unclassified sequences</taxon>
        <taxon>metagenomes</taxon>
        <taxon>ecological metagenomes</taxon>
    </lineage>
</organism>
<evidence type="ECO:0000313" key="1">
    <source>
        <dbReference type="EMBL" id="GAH33416.1"/>
    </source>
</evidence>
<name>X1EJB6_9ZZZZ</name>
<dbReference type="SUPFAM" id="SSF101898">
    <property type="entry name" value="NHL repeat"/>
    <property type="match status" value="1"/>
</dbReference>
<reference evidence="1" key="1">
    <citation type="journal article" date="2014" name="Front. Microbiol.">
        <title>High frequency of phylogenetically diverse reductive dehalogenase-homologous genes in deep subseafloor sedimentary metagenomes.</title>
        <authorList>
            <person name="Kawai M."/>
            <person name="Futagami T."/>
            <person name="Toyoda A."/>
            <person name="Takaki Y."/>
            <person name="Nishi S."/>
            <person name="Hori S."/>
            <person name="Arai W."/>
            <person name="Tsubouchi T."/>
            <person name="Morono Y."/>
            <person name="Uchiyama I."/>
            <person name="Ito T."/>
            <person name="Fujiyama A."/>
            <person name="Inagaki F."/>
            <person name="Takami H."/>
        </authorList>
    </citation>
    <scope>NUCLEOTIDE SEQUENCE</scope>
    <source>
        <strain evidence="1">Expedition CK06-06</strain>
    </source>
</reference>
<dbReference type="EMBL" id="BARU01006538">
    <property type="protein sequence ID" value="GAH33416.1"/>
    <property type="molecule type" value="Genomic_DNA"/>
</dbReference>
<dbReference type="PANTHER" id="PTHR35580">
    <property type="entry name" value="CELL SURFACE GLYCOPROTEIN (S-LAYER PROTEIN)-LIKE PROTEIN"/>
    <property type="match status" value="1"/>
</dbReference>
<protein>
    <recommendedName>
        <fullName evidence="2">Fibronectin type-III domain-containing protein</fullName>
    </recommendedName>
</protein>
<accession>X1EJB6</accession>
<sequence>NPIISGYISAKVKLGNSSQSIYWDAVTENFNIDLKIPDLSYGDNLSLEIINFTYGINFIVDWYLGYVPTWLFKFVIGEGDEFHLIQYPNINFDLAPILGNITLNTWNAYTNTWKRPGAPSTPLLTITTPSPTSSPDISLEWTPSVGTDNYTLYRHTTPITSSNLISTTKIKTIMGASTSDTVSGLGRWYYAITANNESGSSDPSNSPYIDVVGPSNMDFAWNRTWGTVDGDFAEDIACDSEGNIYIVGWTNNDTAGGYDILLIKYNNLGIQIWNRTWGGVGTDYGYGIAIDSSNNIFVVGQFLNSSTSHLDVALVKYDSLGTQIWNRTWDQTNTENEVGYGVAIDNNDNIYITGYAYIPGLDKQALLVKYDETGHYQWKVTWGGTEIEEAYSVAVDSQNNVYITGTTGSEFQTFLINYNSAGVEQWARTERDWASGGGN</sequence>
<dbReference type="InterPro" id="IPR052918">
    <property type="entry name" value="Motility_Chemotaxis_Reg"/>
</dbReference>
<dbReference type="InterPro" id="IPR010620">
    <property type="entry name" value="SBBP_repeat"/>
</dbReference>
<proteinExistence type="predicted"/>
<dbReference type="AlphaFoldDB" id="X1EJB6"/>
<dbReference type="Pfam" id="PF06739">
    <property type="entry name" value="SBBP"/>
    <property type="match status" value="3"/>
</dbReference>
<feature type="non-terminal residue" evidence="1">
    <location>
        <position position="439"/>
    </location>
</feature>
<dbReference type="PANTHER" id="PTHR35580:SF1">
    <property type="entry name" value="PHYTASE-LIKE DOMAIN-CONTAINING PROTEIN"/>
    <property type="match status" value="1"/>
</dbReference>
<comment type="caution">
    <text evidence="1">The sequence shown here is derived from an EMBL/GenBank/DDBJ whole genome shotgun (WGS) entry which is preliminary data.</text>
</comment>
<evidence type="ECO:0008006" key="2">
    <source>
        <dbReference type="Google" id="ProtNLM"/>
    </source>
</evidence>
<feature type="non-terminal residue" evidence="1">
    <location>
        <position position="1"/>
    </location>
</feature>